<dbReference type="Proteomes" id="UP000320623">
    <property type="component" value="Unassembled WGS sequence"/>
</dbReference>
<protein>
    <recommendedName>
        <fullName evidence="2">CRISPR system Cms protein Csm4</fullName>
    </recommendedName>
</protein>
<keyword evidence="4" id="KW-0051">Antiviral defense</keyword>
<accession>A0A0S4NGK5</accession>
<evidence type="ECO:0000256" key="1">
    <source>
        <dbReference type="ARBA" id="ARBA00005772"/>
    </source>
</evidence>
<evidence type="ECO:0000313" key="6">
    <source>
        <dbReference type="Proteomes" id="UP000320623"/>
    </source>
</evidence>
<comment type="similarity">
    <text evidence="1">Belongs to the CRISPR-associated Csm4 family.</text>
</comment>
<reference evidence="6" key="1">
    <citation type="submission" date="2015-11" db="EMBL/GenBank/DDBJ databases">
        <authorList>
            <person name="Varghese N."/>
        </authorList>
    </citation>
    <scope>NUCLEOTIDE SEQUENCE [LARGE SCALE GENOMIC DNA]</scope>
</reference>
<keyword evidence="3" id="KW-0694">RNA-binding</keyword>
<evidence type="ECO:0000313" key="5">
    <source>
        <dbReference type="EMBL" id="CUU09197.1"/>
    </source>
</evidence>
<evidence type="ECO:0000256" key="3">
    <source>
        <dbReference type="ARBA" id="ARBA00022884"/>
    </source>
</evidence>
<evidence type="ECO:0000256" key="2">
    <source>
        <dbReference type="ARBA" id="ARBA00016109"/>
    </source>
</evidence>
<dbReference type="InterPro" id="IPR005510">
    <property type="entry name" value="Csm4"/>
</dbReference>
<keyword evidence="6" id="KW-1185">Reference proteome</keyword>
<dbReference type="EMBL" id="FAOO01000031">
    <property type="protein sequence ID" value="CUU09197.1"/>
    <property type="molecule type" value="Genomic_DNA"/>
</dbReference>
<dbReference type="STRING" id="1643428.GCA_001442855_02236"/>
<dbReference type="OrthoDB" id="9790529at2"/>
<dbReference type="GO" id="GO:0003723">
    <property type="term" value="F:RNA binding"/>
    <property type="evidence" value="ECO:0007669"/>
    <property type="project" value="UniProtKB-KW"/>
</dbReference>
<sequence length="311" mass="35537">MKTFRVKFKVLSPVITPFQSDTIWGHIAWACYYIWGEKGCKDFIQAHKNGNPTLVSNAYPDGFLPVPHIPLVGKDGEIVEREIFKKLKKRNLMRIENFEKVKDGLSPDKLFEVLKEEVSDERFVIGKVVTETILRNKIDRLIFTTAEVGELFATDETFYDLNMPMWFAIKTEFFNKGEIETILRCVELNGFGADASVGRGRIKFIEITEQGLPEASDGNAFMSISNFIPAGDEFVEFEDAWYKLFTKFPKAGGHFALIDPFKKPLLFFEAGSVFKVSKVKDHYGCLIENVHSNKDIVQYAYAFPIKVKLEV</sequence>
<evidence type="ECO:0000256" key="4">
    <source>
        <dbReference type="ARBA" id="ARBA00023118"/>
    </source>
</evidence>
<gene>
    <name evidence="5" type="ORF">JGI1_02289</name>
</gene>
<name>A0A0S4NGK5_9BACT</name>
<organism evidence="5 6">
    <name type="scientific">Candidatus Thermokryptus mobilis</name>
    <dbReference type="NCBI Taxonomy" id="1643428"/>
    <lineage>
        <taxon>Bacteria</taxon>
        <taxon>Pseudomonadati</taxon>
        <taxon>Candidatus Kryptoniota</taxon>
        <taxon>Candidatus Thermokryptus</taxon>
    </lineage>
</organism>
<dbReference type="AlphaFoldDB" id="A0A0S4NGK5"/>
<dbReference type="NCBIfam" id="TIGR01903">
    <property type="entry name" value="cas5_csm4"/>
    <property type="match status" value="1"/>
</dbReference>
<dbReference type="GO" id="GO:0051607">
    <property type="term" value="P:defense response to virus"/>
    <property type="evidence" value="ECO:0007669"/>
    <property type="project" value="UniProtKB-KW"/>
</dbReference>
<proteinExistence type="inferred from homology"/>
<dbReference type="RefSeq" id="WP_140945980.1">
    <property type="nucleotide sequence ID" value="NZ_FAOO01000031.1"/>
</dbReference>